<evidence type="ECO:0000313" key="12">
    <source>
        <dbReference type="Ensembl" id="ENSNMLP00000023037.1"/>
    </source>
</evidence>
<accession>A0A8C6TP24</accession>
<evidence type="ECO:0000256" key="6">
    <source>
        <dbReference type="ARBA" id="ARBA00023136"/>
    </source>
</evidence>
<dbReference type="PRINTS" id="PR00237">
    <property type="entry name" value="GPCRRHODOPSN"/>
</dbReference>
<feature type="transmembrane region" description="Helical" evidence="10">
    <location>
        <begin position="34"/>
        <end position="58"/>
    </location>
</feature>
<evidence type="ECO:0000256" key="3">
    <source>
        <dbReference type="ARBA" id="ARBA00022692"/>
    </source>
</evidence>
<feature type="transmembrane region" description="Helical" evidence="10">
    <location>
        <begin position="149"/>
        <end position="168"/>
    </location>
</feature>
<comment type="similarity">
    <text evidence="9">Belongs to the G-protein coupled receptor 1 family.</text>
</comment>
<dbReference type="InterPro" id="IPR050569">
    <property type="entry name" value="TAAR"/>
</dbReference>
<feature type="domain" description="G-protein coupled receptors family 1 profile" evidence="11">
    <location>
        <begin position="50"/>
        <end position="301"/>
    </location>
</feature>
<dbReference type="InterPro" id="IPR017452">
    <property type="entry name" value="GPCR_Rhodpsn_7TM"/>
</dbReference>
<dbReference type="GO" id="GO:0005886">
    <property type="term" value="C:plasma membrane"/>
    <property type="evidence" value="ECO:0007669"/>
    <property type="project" value="UniProtKB-SubCell"/>
</dbReference>
<evidence type="ECO:0000256" key="7">
    <source>
        <dbReference type="ARBA" id="ARBA00023170"/>
    </source>
</evidence>
<organism evidence="12 13">
    <name type="scientific">Neogobius melanostomus</name>
    <name type="common">round goby</name>
    <dbReference type="NCBI Taxonomy" id="47308"/>
    <lineage>
        <taxon>Eukaryota</taxon>
        <taxon>Metazoa</taxon>
        <taxon>Chordata</taxon>
        <taxon>Craniata</taxon>
        <taxon>Vertebrata</taxon>
        <taxon>Euteleostomi</taxon>
        <taxon>Actinopterygii</taxon>
        <taxon>Neopterygii</taxon>
        <taxon>Teleostei</taxon>
        <taxon>Neoteleostei</taxon>
        <taxon>Acanthomorphata</taxon>
        <taxon>Gobiaria</taxon>
        <taxon>Gobiiformes</taxon>
        <taxon>Gobioidei</taxon>
        <taxon>Gobiidae</taxon>
        <taxon>Benthophilinae</taxon>
        <taxon>Neogobiini</taxon>
        <taxon>Neogobius</taxon>
    </lineage>
</organism>
<evidence type="ECO:0000256" key="8">
    <source>
        <dbReference type="ARBA" id="ARBA00023224"/>
    </source>
</evidence>
<dbReference type="CDD" id="cd15055">
    <property type="entry name" value="7tmA_TAARs"/>
    <property type="match status" value="1"/>
</dbReference>
<evidence type="ECO:0000256" key="2">
    <source>
        <dbReference type="ARBA" id="ARBA00022475"/>
    </source>
</evidence>
<keyword evidence="13" id="KW-1185">Reference proteome</keyword>
<feature type="transmembrane region" description="Helical" evidence="10">
    <location>
        <begin position="107"/>
        <end position="128"/>
    </location>
</feature>
<proteinExistence type="inferred from homology"/>
<dbReference type="PANTHER" id="PTHR24249">
    <property type="entry name" value="HISTAMINE RECEPTOR-RELATED G-PROTEIN COUPLED RECEPTOR"/>
    <property type="match status" value="1"/>
</dbReference>
<dbReference type="SMART" id="SM01381">
    <property type="entry name" value="7TM_GPCR_Srsx"/>
    <property type="match status" value="1"/>
</dbReference>
<evidence type="ECO:0000259" key="11">
    <source>
        <dbReference type="PROSITE" id="PS50262"/>
    </source>
</evidence>
<evidence type="ECO:0000256" key="10">
    <source>
        <dbReference type="SAM" id="Phobius"/>
    </source>
</evidence>
<dbReference type="PANTHER" id="PTHR24249:SF381">
    <property type="entry name" value="TRACE AMINE ASSOCIATED RECEPTOR 19P-RELATED"/>
    <property type="match status" value="1"/>
</dbReference>
<feature type="transmembrane region" description="Helical" evidence="10">
    <location>
        <begin position="70"/>
        <end position="87"/>
    </location>
</feature>
<reference evidence="12" key="2">
    <citation type="submission" date="2025-09" db="UniProtKB">
        <authorList>
            <consortium name="Ensembl"/>
        </authorList>
    </citation>
    <scope>IDENTIFICATION</scope>
</reference>
<keyword evidence="5 9" id="KW-0297">G-protein coupled receptor</keyword>
<protein>
    <recommendedName>
        <fullName evidence="11">G-protein coupled receptors family 1 profile domain-containing protein</fullName>
    </recommendedName>
</protein>
<dbReference type="Proteomes" id="UP000694523">
    <property type="component" value="Unplaced"/>
</dbReference>
<sequence length="338" mass="38197">GLVRGQPISVEDFLCFPAYNNSCKKTLRPELEATLIYCLLSTITILSVVLNLLVIISIYHFRQLQTCTNLLLLSLAVSDFHVSSVQMPFQIFHYRGCWFLGDLACVVYYYSGFLAVSASVGNMVLISIDRYVAICDPLFYPTKITIRRVKGCIGLCWLFSTVHASWILREMLRQPDMYNTCYGECVVLVPNEIEAMFDLVGTFIAPIGLITVLYLRVFVVAVTQARAMRSQVTSKSMQCSRAKKSELKAARTLGVVIVMFIICSCPYYIFTLLNDSGVTDSSGAAELWLIYLNSCVNPIIYAFCYPWFRRATKHIFTLNILQPGSSEMNILWRSLELS</sequence>
<dbReference type="AlphaFoldDB" id="A0A8C6TP24"/>
<dbReference type="PROSITE" id="PS00237">
    <property type="entry name" value="G_PROTEIN_RECEP_F1_1"/>
    <property type="match status" value="1"/>
</dbReference>
<reference evidence="12" key="1">
    <citation type="submission" date="2025-08" db="UniProtKB">
        <authorList>
            <consortium name="Ensembl"/>
        </authorList>
    </citation>
    <scope>IDENTIFICATION</scope>
</reference>
<feature type="transmembrane region" description="Helical" evidence="10">
    <location>
        <begin position="203"/>
        <end position="228"/>
    </location>
</feature>
<dbReference type="InterPro" id="IPR000276">
    <property type="entry name" value="GPCR_Rhodpsn"/>
</dbReference>
<keyword evidence="4 10" id="KW-1133">Transmembrane helix</keyword>
<evidence type="ECO:0000256" key="9">
    <source>
        <dbReference type="RuleBase" id="RU000688"/>
    </source>
</evidence>
<keyword evidence="7 9" id="KW-0675">Receptor</keyword>
<evidence type="ECO:0000256" key="4">
    <source>
        <dbReference type="ARBA" id="ARBA00022989"/>
    </source>
</evidence>
<dbReference type="Gene3D" id="1.20.1070.10">
    <property type="entry name" value="Rhodopsin 7-helix transmembrane proteins"/>
    <property type="match status" value="1"/>
</dbReference>
<dbReference type="PROSITE" id="PS50262">
    <property type="entry name" value="G_PROTEIN_RECEP_F1_2"/>
    <property type="match status" value="1"/>
</dbReference>
<evidence type="ECO:0000313" key="13">
    <source>
        <dbReference type="Proteomes" id="UP000694523"/>
    </source>
</evidence>
<dbReference type="Ensembl" id="ENSNMLT00000025788.1">
    <property type="protein sequence ID" value="ENSNMLP00000023037.1"/>
    <property type="gene ID" value="ENSNMLG00000014844.1"/>
</dbReference>
<dbReference type="GO" id="GO:0001594">
    <property type="term" value="F:trace-amine receptor activity"/>
    <property type="evidence" value="ECO:0007669"/>
    <property type="project" value="TreeGrafter"/>
</dbReference>
<name>A0A8C6TP24_9GOBI</name>
<comment type="subcellular location">
    <subcellularLocation>
        <location evidence="1">Cell membrane</location>
        <topology evidence="1">Multi-pass membrane protein</topology>
    </subcellularLocation>
</comment>
<dbReference type="SUPFAM" id="SSF81321">
    <property type="entry name" value="Family A G protein-coupled receptor-like"/>
    <property type="match status" value="1"/>
</dbReference>
<keyword evidence="3 9" id="KW-0812">Transmembrane</keyword>
<keyword evidence="2" id="KW-1003">Cell membrane</keyword>
<evidence type="ECO:0000256" key="1">
    <source>
        <dbReference type="ARBA" id="ARBA00004651"/>
    </source>
</evidence>
<feature type="transmembrane region" description="Helical" evidence="10">
    <location>
        <begin position="289"/>
        <end position="308"/>
    </location>
</feature>
<keyword evidence="6 10" id="KW-0472">Membrane</keyword>
<dbReference type="Pfam" id="PF00001">
    <property type="entry name" value="7tm_1"/>
    <property type="match status" value="1"/>
</dbReference>
<keyword evidence="8 9" id="KW-0807">Transducer</keyword>
<feature type="transmembrane region" description="Helical" evidence="10">
    <location>
        <begin position="249"/>
        <end position="269"/>
    </location>
</feature>
<evidence type="ECO:0000256" key="5">
    <source>
        <dbReference type="ARBA" id="ARBA00023040"/>
    </source>
</evidence>